<dbReference type="AlphaFoldDB" id="A0A1H9PNY4"/>
<name>A0A1H9PNY4_9BACT</name>
<evidence type="ECO:0000256" key="1">
    <source>
        <dbReference type="SAM" id="Coils"/>
    </source>
</evidence>
<dbReference type="EMBL" id="FOFB01000069">
    <property type="protein sequence ID" value="SER49914.1"/>
    <property type="molecule type" value="Genomic_DNA"/>
</dbReference>
<dbReference type="GO" id="GO:0003677">
    <property type="term" value="F:DNA binding"/>
    <property type="evidence" value="ECO:0007669"/>
    <property type="project" value="InterPro"/>
</dbReference>
<dbReference type="InterPro" id="IPR002525">
    <property type="entry name" value="Transp_IS110-like_N"/>
</dbReference>
<evidence type="ECO:0000259" key="2">
    <source>
        <dbReference type="Pfam" id="PF01548"/>
    </source>
</evidence>
<sequence>MLLFRQLLGIDVSAKKLVVHFLRQYSDLSTKCAGSKSFDNTKNGLVKLFTWLDKRIDSAYPVQCIMEATGVYHELAAYTLHDAERPTCIVLPNRIKAYARSLNNYSKTDDIDAEMIARFAAANKLNNWAPPSPHMRQLRTLTRERQQIVNERTEVKCQRVAYRASAHPPAKTLERIEGRIRFLDRQAAEIEKELKELCAADEVLSRGLKILKSMPGVQLITACVLMAETDCFALFNNRNQLIKYAGLDIVDKQSGTSVRGRSKVSKRGNSHLRAALFMPAKTVSKKTGAMSQLFEKQFAKYNNYNKALMPVQRKLLLLAYALFKTDTLYDPNYNNN</sequence>
<accession>A0A1H9PNY4</accession>
<proteinExistence type="predicted"/>
<feature type="domain" description="Transposase IS110-like N-terminal" evidence="2">
    <location>
        <begin position="8"/>
        <end position="158"/>
    </location>
</feature>
<evidence type="ECO:0000259" key="3">
    <source>
        <dbReference type="Pfam" id="PF02371"/>
    </source>
</evidence>
<organism evidence="4 5">
    <name type="scientific">Neolewinella agarilytica</name>
    <dbReference type="NCBI Taxonomy" id="478744"/>
    <lineage>
        <taxon>Bacteria</taxon>
        <taxon>Pseudomonadati</taxon>
        <taxon>Bacteroidota</taxon>
        <taxon>Saprospiria</taxon>
        <taxon>Saprospirales</taxon>
        <taxon>Lewinellaceae</taxon>
        <taxon>Neolewinella</taxon>
    </lineage>
</organism>
<dbReference type="PANTHER" id="PTHR33055:SF3">
    <property type="entry name" value="PUTATIVE TRANSPOSASE FOR IS117-RELATED"/>
    <property type="match status" value="1"/>
</dbReference>
<dbReference type="OrthoDB" id="964423at2"/>
<dbReference type="NCBIfam" id="NF033542">
    <property type="entry name" value="transpos_IS110"/>
    <property type="match status" value="1"/>
</dbReference>
<dbReference type="Proteomes" id="UP000199021">
    <property type="component" value="Unassembled WGS sequence"/>
</dbReference>
<dbReference type="InParanoid" id="A0A1H9PNY4"/>
<dbReference type="RefSeq" id="WP_090173631.1">
    <property type="nucleotide sequence ID" value="NZ_FOFB01000069.1"/>
</dbReference>
<keyword evidence="5" id="KW-1185">Reference proteome</keyword>
<dbReference type="GO" id="GO:0006313">
    <property type="term" value="P:DNA transposition"/>
    <property type="evidence" value="ECO:0007669"/>
    <property type="project" value="InterPro"/>
</dbReference>
<feature type="coiled-coil region" evidence="1">
    <location>
        <begin position="138"/>
        <end position="200"/>
    </location>
</feature>
<dbReference type="InterPro" id="IPR047650">
    <property type="entry name" value="Transpos_IS110"/>
</dbReference>
<feature type="domain" description="Transposase IS116/IS110/IS902 C-terminal" evidence="3">
    <location>
        <begin position="209"/>
        <end position="292"/>
    </location>
</feature>
<dbReference type="STRING" id="478744.SAMN05444359_1691"/>
<evidence type="ECO:0000313" key="5">
    <source>
        <dbReference type="Proteomes" id="UP000199021"/>
    </source>
</evidence>
<protein>
    <submittedName>
        <fullName evidence="4">Transposase</fullName>
    </submittedName>
</protein>
<gene>
    <name evidence="4" type="ORF">SAMN05444359_1691</name>
</gene>
<dbReference type="GO" id="GO:0004803">
    <property type="term" value="F:transposase activity"/>
    <property type="evidence" value="ECO:0007669"/>
    <property type="project" value="InterPro"/>
</dbReference>
<reference evidence="5" key="1">
    <citation type="submission" date="2016-10" db="EMBL/GenBank/DDBJ databases">
        <authorList>
            <person name="Varghese N."/>
            <person name="Submissions S."/>
        </authorList>
    </citation>
    <scope>NUCLEOTIDE SEQUENCE [LARGE SCALE GENOMIC DNA]</scope>
    <source>
        <strain evidence="5">DSM 24740</strain>
    </source>
</reference>
<dbReference type="PANTHER" id="PTHR33055">
    <property type="entry name" value="TRANSPOSASE FOR INSERTION SEQUENCE ELEMENT IS1111A"/>
    <property type="match status" value="1"/>
</dbReference>
<feature type="non-terminal residue" evidence="4">
    <location>
        <position position="336"/>
    </location>
</feature>
<dbReference type="InterPro" id="IPR003346">
    <property type="entry name" value="Transposase_20"/>
</dbReference>
<keyword evidence="1" id="KW-0175">Coiled coil</keyword>
<dbReference type="Pfam" id="PF01548">
    <property type="entry name" value="DEDD_Tnp_IS110"/>
    <property type="match status" value="1"/>
</dbReference>
<evidence type="ECO:0000313" key="4">
    <source>
        <dbReference type="EMBL" id="SER49914.1"/>
    </source>
</evidence>
<dbReference type="Pfam" id="PF02371">
    <property type="entry name" value="Transposase_20"/>
    <property type="match status" value="1"/>
</dbReference>